<dbReference type="InterPro" id="IPR019752">
    <property type="entry name" value="Pyrv/ketoisovalerate_OxRed_cat"/>
</dbReference>
<dbReference type="Gene3D" id="3.40.920.10">
    <property type="entry name" value="Pyruvate-ferredoxin oxidoreductase, PFOR, domain III"/>
    <property type="match status" value="1"/>
</dbReference>
<dbReference type="InterPro" id="IPR011894">
    <property type="entry name" value="PorC_KorC"/>
</dbReference>
<dbReference type="PANTHER" id="PTHR43366">
    <property type="entry name" value="PYRUVATE SYNTHASE SUBUNIT PORC"/>
    <property type="match status" value="1"/>
</dbReference>
<keyword evidence="2" id="KW-1133">Transmembrane helix</keyword>
<evidence type="ECO:0000313" key="5">
    <source>
        <dbReference type="Proteomes" id="UP000321484"/>
    </source>
</evidence>
<keyword evidence="2" id="KW-0472">Membrane</keyword>
<dbReference type="AlphaFoldDB" id="A0A511Z1E3"/>
<comment type="caution">
    <text evidence="4">The sequence shown here is derived from an EMBL/GenBank/DDBJ whole genome shotgun (WGS) entry which is preliminary data.</text>
</comment>
<organism evidence="4 5">
    <name type="scientific">Actinotalea fermentans</name>
    <dbReference type="NCBI Taxonomy" id="43671"/>
    <lineage>
        <taxon>Bacteria</taxon>
        <taxon>Bacillati</taxon>
        <taxon>Actinomycetota</taxon>
        <taxon>Actinomycetes</taxon>
        <taxon>Micrococcales</taxon>
        <taxon>Cellulomonadaceae</taxon>
        <taxon>Actinotalea</taxon>
    </lineage>
</organism>
<dbReference type="SUPFAM" id="SSF53323">
    <property type="entry name" value="Pyruvate-ferredoxin oxidoreductase, PFOR, domain III"/>
    <property type="match status" value="1"/>
</dbReference>
<dbReference type="RefSeq" id="WP_186814579.1">
    <property type="nucleotide sequence ID" value="NZ_BJYK01000010.1"/>
</dbReference>
<dbReference type="EMBL" id="BJYK01000010">
    <property type="protein sequence ID" value="GEN81280.1"/>
    <property type="molecule type" value="Genomic_DNA"/>
</dbReference>
<evidence type="ECO:0000256" key="2">
    <source>
        <dbReference type="SAM" id="Phobius"/>
    </source>
</evidence>
<keyword evidence="5" id="KW-1185">Reference proteome</keyword>
<feature type="transmembrane region" description="Helical" evidence="2">
    <location>
        <begin position="152"/>
        <end position="173"/>
    </location>
</feature>
<dbReference type="PANTHER" id="PTHR43366:SF1">
    <property type="entry name" value="PYRUVATE SYNTHASE SUBUNIT PORC"/>
    <property type="match status" value="1"/>
</dbReference>
<accession>A0A511Z1E3</accession>
<keyword evidence="4" id="KW-0670">Pyruvate</keyword>
<dbReference type="Proteomes" id="UP000321484">
    <property type="component" value="Unassembled WGS sequence"/>
</dbReference>
<gene>
    <name evidence="4" type="ORF">AFE02nite_30140</name>
</gene>
<dbReference type="InterPro" id="IPR051626">
    <property type="entry name" value="Oxidoreductase_gamma_subunit"/>
</dbReference>
<keyword evidence="1" id="KW-0560">Oxidoreductase</keyword>
<reference evidence="4 5" key="1">
    <citation type="submission" date="2019-07" db="EMBL/GenBank/DDBJ databases">
        <title>Whole genome shotgun sequence of Actinotalea fermentans NBRC 105374.</title>
        <authorList>
            <person name="Hosoyama A."/>
            <person name="Uohara A."/>
            <person name="Ohji S."/>
            <person name="Ichikawa N."/>
        </authorList>
    </citation>
    <scope>NUCLEOTIDE SEQUENCE [LARGE SCALE GENOMIC DNA]</scope>
    <source>
        <strain evidence="4 5">NBRC 105374</strain>
    </source>
</reference>
<dbReference type="InterPro" id="IPR002869">
    <property type="entry name" value="Pyrv_flavodox_OxRed_cen"/>
</dbReference>
<sequence length="207" mass="20919">MIVTTGVSAAVAAGDVVGVRFHGRGGQGVLALAEGLALAVRHDGHPASAWSFGAQRTGAPLVCCCRINDATPGTAPLADPRVVVVRDVSVMGAVDVLDGLARDGWLLLDTPHRPAELGLGPVAAALPPHHAAAVPASELARTHLGRPMPNSALLGALAALTGVASFAAVEHAITERTRRHSSRRAVRGALAAAEAAYTLLASVEQAG</sequence>
<proteinExistence type="predicted"/>
<protein>
    <submittedName>
        <fullName evidence="4">Pyruvate ferredoxin oxidoreductase subunit gamma</fullName>
    </submittedName>
</protein>
<feature type="domain" description="Pyruvate/ketoisovalerate oxidoreductase catalytic" evidence="3">
    <location>
        <begin position="25"/>
        <end position="197"/>
    </location>
</feature>
<evidence type="ECO:0000259" key="3">
    <source>
        <dbReference type="Pfam" id="PF01558"/>
    </source>
</evidence>
<dbReference type="NCBIfam" id="TIGR02175">
    <property type="entry name" value="PorC_KorC"/>
    <property type="match status" value="1"/>
</dbReference>
<dbReference type="Pfam" id="PF01558">
    <property type="entry name" value="POR"/>
    <property type="match status" value="1"/>
</dbReference>
<keyword evidence="2" id="KW-0812">Transmembrane</keyword>
<name>A0A511Z1E3_9CELL</name>
<dbReference type="GO" id="GO:0016625">
    <property type="term" value="F:oxidoreductase activity, acting on the aldehyde or oxo group of donors, iron-sulfur protein as acceptor"/>
    <property type="evidence" value="ECO:0007669"/>
    <property type="project" value="InterPro"/>
</dbReference>
<evidence type="ECO:0000256" key="1">
    <source>
        <dbReference type="ARBA" id="ARBA00023002"/>
    </source>
</evidence>
<evidence type="ECO:0000313" key="4">
    <source>
        <dbReference type="EMBL" id="GEN81280.1"/>
    </source>
</evidence>